<dbReference type="InterPro" id="IPR002083">
    <property type="entry name" value="MATH/TRAF_dom"/>
</dbReference>
<dbReference type="EMBL" id="JAFNEN010000004">
    <property type="protein sequence ID" value="KAG8201543.1"/>
    <property type="molecule type" value="Genomic_DNA"/>
</dbReference>
<dbReference type="PANTHER" id="PTHR24413">
    <property type="entry name" value="SPECKLE-TYPE POZ PROTEIN"/>
    <property type="match status" value="1"/>
</dbReference>
<organism evidence="3 4">
    <name type="scientific">Oedothorax gibbosus</name>
    <dbReference type="NCBI Taxonomy" id="931172"/>
    <lineage>
        <taxon>Eukaryota</taxon>
        <taxon>Metazoa</taxon>
        <taxon>Ecdysozoa</taxon>
        <taxon>Arthropoda</taxon>
        <taxon>Chelicerata</taxon>
        <taxon>Arachnida</taxon>
        <taxon>Araneae</taxon>
        <taxon>Araneomorphae</taxon>
        <taxon>Entelegynae</taxon>
        <taxon>Araneoidea</taxon>
        <taxon>Linyphiidae</taxon>
        <taxon>Erigoninae</taxon>
        <taxon>Oedothorax</taxon>
    </lineage>
</organism>
<dbReference type="InterPro" id="IPR008974">
    <property type="entry name" value="TRAF-like"/>
</dbReference>
<dbReference type="SMART" id="SM00225">
    <property type="entry name" value="BTB"/>
    <property type="match status" value="1"/>
</dbReference>
<evidence type="ECO:0000259" key="2">
    <source>
        <dbReference type="PROSITE" id="PS50144"/>
    </source>
</evidence>
<evidence type="ECO:0008006" key="5">
    <source>
        <dbReference type="Google" id="ProtNLM"/>
    </source>
</evidence>
<proteinExistence type="predicted"/>
<evidence type="ECO:0000259" key="1">
    <source>
        <dbReference type="PROSITE" id="PS50097"/>
    </source>
</evidence>
<dbReference type="CDD" id="cd18186">
    <property type="entry name" value="BTB_POZ_ZBTB_KLHL-like"/>
    <property type="match status" value="1"/>
</dbReference>
<dbReference type="GO" id="GO:0030163">
    <property type="term" value="P:protein catabolic process"/>
    <property type="evidence" value="ECO:0007669"/>
    <property type="project" value="UniProtKB-ARBA"/>
</dbReference>
<dbReference type="Gene3D" id="2.60.210.10">
    <property type="entry name" value="Apoptosis, Tumor Necrosis Factor Receptor Associated Protein 2, Chain A"/>
    <property type="match status" value="2"/>
</dbReference>
<accession>A0AAV6W1D5</accession>
<reference evidence="3 4" key="1">
    <citation type="journal article" date="2022" name="Nat. Ecol. Evol.">
        <title>A masculinizing supergene underlies an exaggerated male reproductive morph in a spider.</title>
        <authorList>
            <person name="Hendrickx F."/>
            <person name="De Corte Z."/>
            <person name="Sonet G."/>
            <person name="Van Belleghem S.M."/>
            <person name="Kostlbacher S."/>
            <person name="Vangestel C."/>
        </authorList>
    </citation>
    <scope>NUCLEOTIDE SEQUENCE [LARGE SCALE GENOMIC DNA]</scope>
    <source>
        <strain evidence="3">W744_W776</strain>
    </source>
</reference>
<comment type="caution">
    <text evidence="3">The sequence shown here is derived from an EMBL/GenBank/DDBJ whole genome shotgun (WGS) entry which is preliminary data.</text>
</comment>
<protein>
    <recommendedName>
        <fullName evidence="5">BTB domain-containing protein</fullName>
    </recommendedName>
</protein>
<name>A0AAV6W1D5_9ARAC</name>
<dbReference type="InterPro" id="IPR000210">
    <property type="entry name" value="BTB/POZ_dom"/>
</dbReference>
<dbReference type="Proteomes" id="UP000827092">
    <property type="component" value="Unassembled WGS sequence"/>
</dbReference>
<dbReference type="Pfam" id="PF00651">
    <property type="entry name" value="BTB"/>
    <property type="match status" value="1"/>
</dbReference>
<evidence type="ECO:0000313" key="4">
    <source>
        <dbReference type="Proteomes" id="UP000827092"/>
    </source>
</evidence>
<feature type="domain" description="MATH" evidence="2">
    <location>
        <begin position="143"/>
        <end position="273"/>
    </location>
</feature>
<feature type="domain" description="MATH" evidence="2">
    <location>
        <begin position="1"/>
        <end position="115"/>
    </location>
</feature>
<dbReference type="CDD" id="cd00121">
    <property type="entry name" value="MATH"/>
    <property type="match status" value="2"/>
</dbReference>
<dbReference type="PROSITE" id="PS50144">
    <property type="entry name" value="MATH"/>
    <property type="match status" value="2"/>
</dbReference>
<dbReference type="SUPFAM" id="SSF49599">
    <property type="entry name" value="TRAF domain-like"/>
    <property type="match status" value="2"/>
</dbReference>
<sequence length="484" mass="55396">MLPHKCGDGLTSAYFTTQIFDGTDFFLKLFPRGVNPSENSVSCVLYRKNTDAVPIQIGFSLTLLSNDGLGNKGFSLESVKLFTGKGYSNFVELGYLYGNKDHYLPRDVLTIKCQVWSPENKVTASQLEIENAFSSITRIQVNKNCVIWPIKNVEKLRTSKSKTSYHIKEALENIPSLELVFSMGDDSNEEYAQIDITQCSIKSEISSSISIFVKCKMTVMSVSEEYQHSQEDTFLFELNAPQTWHFPKFIAINNLKADKYIHMNDTLFIMCEFWFSSKGYPTFHEQRAALSHVLQMPHVPQASPLNNNIQKLYTSATLCDVELRVGNFTFPAHKVVLCAQSPVFLAMFSNDMKENSTNVIEIVDFRSPIIQMMVEFLHSDNIKDAERLQIEDICDLYSVADFYQILHLKQFCTRLLLSDMVQINGPYSVLRLADRYEDHFLMSCALHFIQTWGIEYFLSGDWKMFLDENPSLCGKVMIEVMKKV</sequence>
<dbReference type="AlphaFoldDB" id="A0AAV6W1D5"/>
<gene>
    <name evidence="3" type="ORF">JTE90_011218</name>
</gene>
<keyword evidence="4" id="KW-1185">Reference proteome</keyword>
<dbReference type="InterPro" id="IPR011333">
    <property type="entry name" value="SKP1/BTB/POZ_sf"/>
</dbReference>
<dbReference type="SUPFAM" id="SSF54695">
    <property type="entry name" value="POZ domain"/>
    <property type="match status" value="1"/>
</dbReference>
<feature type="domain" description="BTB" evidence="1">
    <location>
        <begin position="319"/>
        <end position="386"/>
    </location>
</feature>
<dbReference type="PROSITE" id="PS50097">
    <property type="entry name" value="BTB"/>
    <property type="match status" value="1"/>
</dbReference>
<dbReference type="Gene3D" id="3.30.710.10">
    <property type="entry name" value="Potassium Channel Kv1.1, Chain A"/>
    <property type="match status" value="1"/>
</dbReference>
<evidence type="ECO:0000313" key="3">
    <source>
        <dbReference type="EMBL" id="KAG8201543.1"/>
    </source>
</evidence>